<evidence type="ECO:0000313" key="12">
    <source>
        <dbReference type="EMBL" id="GAA0545278.1"/>
    </source>
</evidence>
<feature type="modified residue" description="4-aspartylphosphate" evidence="8">
    <location>
        <position position="58"/>
    </location>
</feature>
<dbReference type="EMBL" id="BAAAEO010000002">
    <property type="protein sequence ID" value="GAA0545278.1"/>
    <property type="molecule type" value="Genomic_DNA"/>
</dbReference>
<dbReference type="InterPro" id="IPR039420">
    <property type="entry name" value="WalR-like"/>
</dbReference>
<dbReference type="InterPro" id="IPR001789">
    <property type="entry name" value="Sig_transdc_resp-reg_receiver"/>
</dbReference>
<dbReference type="CDD" id="cd00383">
    <property type="entry name" value="trans_reg_C"/>
    <property type="match status" value="1"/>
</dbReference>
<dbReference type="PANTHER" id="PTHR48111:SF39">
    <property type="entry name" value="TRANSCRIPTIONAL REGULATORY PROTEIN CPXR"/>
    <property type="match status" value="1"/>
</dbReference>
<dbReference type="InterPro" id="IPR011006">
    <property type="entry name" value="CheY-like_superfamily"/>
</dbReference>
<dbReference type="Gene3D" id="6.10.250.690">
    <property type="match status" value="1"/>
</dbReference>
<feature type="DNA-binding region" description="OmpR/PhoB-type" evidence="9">
    <location>
        <begin position="136"/>
        <end position="235"/>
    </location>
</feature>
<keyword evidence="4" id="KW-0902">Two-component regulatory system</keyword>
<dbReference type="RefSeq" id="WP_226766112.1">
    <property type="nucleotide sequence ID" value="NZ_BAAAEO010000002.1"/>
</dbReference>
<organism evidence="12 13">
    <name type="scientific">Rheinheimera aquimaris</name>
    <dbReference type="NCBI Taxonomy" id="412437"/>
    <lineage>
        <taxon>Bacteria</taxon>
        <taxon>Pseudomonadati</taxon>
        <taxon>Pseudomonadota</taxon>
        <taxon>Gammaproteobacteria</taxon>
        <taxon>Chromatiales</taxon>
        <taxon>Chromatiaceae</taxon>
        <taxon>Rheinheimera</taxon>
    </lineage>
</organism>
<keyword evidence="2" id="KW-0963">Cytoplasm</keyword>
<evidence type="ECO:0000259" key="10">
    <source>
        <dbReference type="PROSITE" id="PS50110"/>
    </source>
</evidence>
<dbReference type="SMART" id="SM00448">
    <property type="entry name" value="REC"/>
    <property type="match status" value="1"/>
</dbReference>
<sequence>MTTDAVIKVLMVDDDEVLTDSVKAYFLSEGGFSFTSKNDGESGAESAISEDYDVIILDVTMPKMNGFETLKYIRRKKDTPVIMLTARGDDLDRILGLEIGADDYVPKPCNLRELVARVRAIMRRVSVKSGAAEVEGYFITVGDLKLRSGSLTVEKNGVPILMTSAEFMILEKLTSMAGAVVSKDDISRHALGRRISAFDRSVDAHIVSLRKKLGPMPDGQQRIKTVRGRGYLYVSL</sequence>
<dbReference type="Pfam" id="PF00072">
    <property type="entry name" value="Response_reg"/>
    <property type="match status" value="1"/>
</dbReference>
<comment type="subcellular location">
    <subcellularLocation>
        <location evidence="1">Cytoplasm</location>
    </subcellularLocation>
</comment>
<protein>
    <submittedName>
        <fullName evidence="12">Response regulator transcription factor</fullName>
    </submittedName>
</protein>
<dbReference type="Proteomes" id="UP001501169">
    <property type="component" value="Unassembled WGS sequence"/>
</dbReference>
<evidence type="ECO:0000256" key="3">
    <source>
        <dbReference type="ARBA" id="ARBA00022553"/>
    </source>
</evidence>
<proteinExistence type="predicted"/>
<dbReference type="PROSITE" id="PS50110">
    <property type="entry name" value="RESPONSE_REGULATORY"/>
    <property type="match status" value="1"/>
</dbReference>
<evidence type="ECO:0000256" key="9">
    <source>
        <dbReference type="PROSITE-ProRule" id="PRU01091"/>
    </source>
</evidence>
<dbReference type="InterPro" id="IPR001867">
    <property type="entry name" value="OmpR/PhoB-type_DNA-bd"/>
</dbReference>
<keyword evidence="6 9" id="KW-0238">DNA-binding</keyword>
<gene>
    <name evidence="12" type="ORF">GCM10009098_11030</name>
</gene>
<comment type="caution">
    <text evidence="12">The sequence shown here is derived from an EMBL/GenBank/DDBJ whole genome shotgun (WGS) entry which is preliminary data.</text>
</comment>
<keyword evidence="13" id="KW-1185">Reference proteome</keyword>
<feature type="domain" description="OmpR/PhoB-type" evidence="11">
    <location>
        <begin position="136"/>
        <end position="235"/>
    </location>
</feature>
<dbReference type="Gene3D" id="3.40.50.2300">
    <property type="match status" value="1"/>
</dbReference>
<keyword evidence="7" id="KW-0804">Transcription</keyword>
<dbReference type="InterPro" id="IPR016032">
    <property type="entry name" value="Sig_transdc_resp-reg_C-effctor"/>
</dbReference>
<dbReference type="SMART" id="SM00862">
    <property type="entry name" value="Trans_reg_C"/>
    <property type="match status" value="1"/>
</dbReference>
<evidence type="ECO:0000259" key="11">
    <source>
        <dbReference type="PROSITE" id="PS51755"/>
    </source>
</evidence>
<dbReference type="Gene3D" id="1.10.10.10">
    <property type="entry name" value="Winged helix-like DNA-binding domain superfamily/Winged helix DNA-binding domain"/>
    <property type="match status" value="1"/>
</dbReference>
<accession>A0ABN1DJK1</accession>
<keyword evidence="5" id="KW-0805">Transcription regulation</keyword>
<reference evidence="12 13" key="1">
    <citation type="journal article" date="2019" name="Int. J. Syst. Evol. Microbiol.">
        <title>The Global Catalogue of Microorganisms (GCM) 10K type strain sequencing project: providing services to taxonomists for standard genome sequencing and annotation.</title>
        <authorList>
            <consortium name="The Broad Institute Genomics Platform"/>
            <consortium name="The Broad Institute Genome Sequencing Center for Infectious Disease"/>
            <person name="Wu L."/>
            <person name="Ma J."/>
        </authorList>
    </citation>
    <scope>NUCLEOTIDE SEQUENCE [LARGE SCALE GENOMIC DNA]</scope>
    <source>
        <strain evidence="12 13">JCM 14331</strain>
    </source>
</reference>
<evidence type="ECO:0000256" key="5">
    <source>
        <dbReference type="ARBA" id="ARBA00023015"/>
    </source>
</evidence>
<evidence type="ECO:0000256" key="4">
    <source>
        <dbReference type="ARBA" id="ARBA00023012"/>
    </source>
</evidence>
<feature type="domain" description="Response regulatory" evidence="10">
    <location>
        <begin position="8"/>
        <end position="122"/>
    </location>
</feature>
<evidence type="ECO:0000256" key="1">
    <source>
        <dbReference type="ARBA" id="ARBA00004496"/>
    </source>
</evidence>
<dbReference type="Pfam" id="PF00486">
    <property type="entry name" value="Trans_reg_C"/>
    <property type="match status" value="1"/>
</dbReference>
<dbReference type="PROSITE" id="PS51755">
    <property type="entry name" value="OMPR_PHOB"/>
    <property type="match status" value="1"/>
</dbReference>
<dbReference type="InterPro" id="IPR036388">
    <property type="entry name" value="WH-like_DNA-bd_sf"/>
</dbReference>
<evidence type="ECO:0000256" key="6">
    <source>
        <dbReference type="ARBA" id="ARBA00023125"/>
    </source>
</evidence>
<dbReference type="PANTHER" id="PTHR48111">
    <property type="entry name" value="REGULATOR OF RPOS"/>
    <property type="match status" value="1"/>
</dbReference>
<evidence type="ECO:0000256" key="8">
    <source>
        <dbReference type="PROSITE-ProRule" id="PRU00169"/>
    </source>
</evidence>
<keyword evidence="3 8" id="KW-0597">Phosphoprotein</keyword>
<dbReference type="SUPFAM" id="SSF52172">
    <property type="entry name" value="CheY-like"/>
    <property type="match status" value="1"/>
</dbReference>
<name>A0ABN1DJK1_9GAMM</name>
<evidence type="ECO:0000313" key="13">
    <source>
        <dbReference type="Proteomes" id="UP001501169"/>
    </source>
</evidence>
<evidence type="ECO:0000256" key="7">
    <source>
        <dbReference type="ARBA" id="ARBA00023163"/>
    </source>
</evidence>
<evidence type="ECO:0000256" key="2">
    <source>
        <dbReference type="ARBA" id="ARBA00022490"/>
    </source>
</evidence>
<dbReference type="SUPFAM" id="SSF46894">
    <property type="entry name" value="C-terminal effector domain of the bipartite response regulators"/>
    <property type="match status" value="1"/>
</dbReference>